<evidence type="ECO:0000313" key="3">
    <source>
        <dbReference type="EMBL" id="MPC80513.1"/>
    </source>
</evidence>
<protein>
    <submittedName>
        <fullName evidence="3">Uncharacterized protein</fullName>
    </submittedName>
</protein>
<organism evidence="3 4">
    <name type="scientific">Portunus trituberculatus</name>
    <name type="common">Swimming crab</name>
    <name type="synonym">Neptunus trituberculatus</name>
    <dbReference type="NCBI Taxonomy" id="210409"/>
    <lineage>
        <taxon>Eukaryota</taxon>
        <taxon>Metazoa</taxon>
        <taxon>Ecdysozoa</taxon>
        <taxon>Arthropoda</taxon>
        <taxon>Crustacea</taxon>
        <taxon>Multicrustacea</taxon>
        <taxon>Malacostraca</taxon>
        <taxon>Eumalacostraca</taxon>
        <taxon>Eucarida</taxon>
        <taxon>Decapoda</taxon>
        <taxon>Pleocyemata</taxon>
        <taxon>Brachyura</taxon>
        <taxon>Eubrachyura</taxon>
        <taxon>Portunoidea</taxon>
        <taxon>Portunidae</taxon>
        <taxon>Portuninae</taxon>
        <taxon>Portunus</taxon>
    </lineage>
</organism>
<feature type="region of interest" description="Disordered" evidence="1">
    <location>
        <begin position="123"/>
        <end position="174"/>
    </location>
</feature>
<feature type="signal peptide" evidence="2">
    <location>
        <begin position="1"/>
        <end position="28"/>
    </location>
</feature>
<keyword evidence="2" id="KW-0732">Signal</keyword>
<gene>
    <name evidence="3" type="ORF">E2C01_075093</name>
</gene>
<reference evidence="3 4" key="1">
    <citation type="submission" date="2019-05" db="EMBL/GenBank/DDBJ databases">
        <title>Another draft genome of Portunus trituberculatus and its Hox gene families provides insights of decapod evolution.</title>
        <authorList>
            <person name="Jeong J.-H."/>
            <person name="Song I."/>
            <person name="Kim S."/>
            <person name="Choi T."/>
            <person name="Kim D."/>
            <person name="Ryu S."/>
            <person name="Kim W."/>
        </authorList>
    </citation>
    <scope>NUCLEOTIDE SEQUENCE [LARGE SCALE GENOMIC DNA]</scope>
    <source>
        <tissue evidence="3">Muscle</tissue>
    </source>
</reference>
<feature type="chain" id="PRO_5022992800" evidence="2">
    <location>
        <begin position="29"/>
        <end position="220"/>
    </location>
</feature>
<name>A0A5B7IE25_PORTR</name>
<dbReference type="AlphaFoldDB" id="A0A5B7IE25"/>
<comment type="caution">
    <text evidence="3">The sequence shown here is derived from an EMBL/GenBank/DDBJ whole genome shotgun (WGS) entry which is preliminary data.</text>
</comment>
<accession>A0A5B7IE25</accession>
<feature type="compositionally biased region" description="Basic and acidic residues" evidence="1">
    <location>
        <begin position="124"/>
        <end position="138"/>
    </location>
</feature>
<dbReference type="EMBL" id="VSRR010054225">
    <property type="protein sequence ID" value="MPC80513.1"/>
    <property type="molecule type" value="Genomic_DNA"/>
</dbReference>
<sequence>MHSCLVLLLHIFYRWIYLRVVILQGVKSDSSPPHLAAPQEVRRWRAPVPHTLIITSRHSLRHAALPWALFIPVTLSSDTAGDHAGPEGVMQGLVRGGLAVGPSGGGGGRVHFFRLSVPLTPSAGREHSIRTRPTDSVRPRSSKKGLLPDAEGAASPATVGLSRPAPPLSRPHPSRPKGIVVFLVSVRGTHRAALTACLHSAPETAARPLSPVACRVAVPY</sequence>
<keyword evidence="4" id="KW-1185">Reference proteome</keyword>
<proteinExistence type="predicted"/>
<evidence type="ECO:0000256" key="2">
    <source>
        <dbReference type="SAM" id="SignalP"/>
    </source>
</evidence>
<evidence type="ECO:0000313" key="4">
    <source>
        <dbReference type="Proteomes" id="UP000324222"/>
    </source>
</evidence>
<dbReference type="Proteomes" id="UP000324222">
    <property type="component" value="Unassembled WGS sequence"/>
</dbReference>
<evidence type="ECO:0000256" key="1">
    <source>
        <dbReference type="SAM" id="MobiDB-lite"/>
    </source>
</evidence>